<accession>A0ABR1PL12</accession>
<evidence type="ECO:0000313" key="2">
    <source>
        <dbReference type="EMBL" id="KAK7739306.1"/>
    </source>
</evidence>
<keyword evidence="3" id="KW-1185">Reference proteome</keyword>
<feature type="region of interest" description="Disordered" evidence="1">
    <location>
        <begin position="52"/>
        <end position="92"/>
    </location>
</feature>
<reference evidence="2 3" key="1">
    <citation type="submission" date="2024-02" db="EMBL/GenBank/DDBJ databases">
        <title>De novo assembly and annotation of 12 fungi associated with fruit tree decline syndrome in Ontario, Canada.</title>
        <authorList>
            <person name="Sulman M."/>
            <person name="Ellouze W."/>
            <person name="Ilyukhin E."/>
        </authorList>
    </citation>
    <scope>NUCLEOTIDE SEQUENCE [LARGE SCALE GENOMIC DNA]</scope>
    <source>
        <strain evidence="2 3">M169</strain>
    </source>
</reference>
<dbReference type="Proteomes" id="UP001430848">
    <property type="component" value="Unassembled WGS sequence"/>
</dbReference>
<feature type="region of interest" description="Disordered" evidence="1">
    <location>
        <begin position="100"/>
        <end position="119"/>
    </location>
</feature>
<feature type="compositionally biased region" description="Basic and acidic residues" evidence="1">
    <location>
        <begin position="74"/>
        <end position="92"/>
    </location>
</feature>
<dbReference type="EMBL" id="JAKNSF020000004">
    <property type="protein sequence ID" value="KAK7739306.1"/>
    <property type="molecule type" value="Genomic_DNA"/>
</dbReference>
<evidence type="ECO:0000313" key="3">
    <source>
        <dbReference type="Proteomes" id="UP001430848"/>
    </source>
</evidence>
<protein>
    <submittedName>
        <fullName evidence="2">Uncharacterized protein</fullName>
    </submittedName>
</protein>
<proteinExistence type="predicted"/>
<sequence length="119" mass="13718">MATTAARPKSTGNNHNPDLIYVTAFERAMQDVYGAQWKKCLNGQQRKYVQAKEHQRKHLAKKLVQEAEAAGGVRPERRPERRPARDDEYNAEWRAKVERLRVDLSQTKQARESKGKDSS</sequence>
<organism evidence="2 3">
    <name type="scientific">Diaporthe eres</name>
    <name type="common">Phomopsis oblonga</name>
    <dbReference type="NCBI Taxonomy" id="83184"/>
    <lineage>
        <taxon>Eukaryota</taxon>
        <taxon>Fungi</taxon>
        <taxon>Dikarya</taxon>
        <taxon>Ascomycota</taxon>
        <taxon>Pezizomycotina</taxon>
        <taxon>Sordariomycetes</taxon>
        <taxon>Sordariomycetidae</taxon>
        <taxon>Diaporthales</taxon>
        <taxon>Diaporthaceae</taxon>
        <taxon>Diaporthe</taxon>
        <taxon>Diaporthe eres species complex</taxon>
    </lineage>
</organism>
<evidence type="ECO:0000256" key="1">
    <source>
        <dbReference type="SAM" id="MobiDB-lite"/>
    </source>
</evidence>
<comment type="caution">
    <text evidence="2">The sequence shown here is derived from an EMBL/GenBank/DDBJ whole genome shotgun (WGS) entry which is preliminary data.</text>
</comment>
<feature type="compositionally biased region" description="Basic and acidic residues" evidence="1">
    <location>
        <begin position="109"/>
        <end position="119"/>
    </location>
</feature>
<name>A0ABR1PL12_DIAER</name>
<gene>
    <name evidence="2" type="ORF">SLS63_001648</name>
</gene>